<reference evidence="1" key="1">
    <citation type="submission" date="2018-02" db="EMBL/GenBank/DDBJ databases">
        <title>Rhizophora mucronata_Transcriptome.</title>
        <authorList>
            <person name="Meera S.P."/>
            <person name="Sreeshan A."/>
            <person name="Augustine A."/>
        </authorList>
    </citation>
    <scope>NUCLEOTIDE SEQUENCE</scope>
    <source>
        <tissue evidence="1">Leaf</tissue>
    </source>
</reference>
<accession>A0A2P2QNN4</accession>
<sequence length="59" mass="7054">MRSETSGKLINYWFPVSKPINNRVSTKEKMKKFLIAPNYSAVNSFLTKLKEEYRFIDFF</sequence>
<evidence type="ECO:0000313" key="1">
    <source>
        <dbReference type="EMBL" id="MBX68578.1"/>
    </source>
</evidence>
<dbReference type="EMBL" id="GGEC01088094">
    <property type="protein sequence ID" value="MBX68578.1"/>
    <property type="molecule type" value="Transcribed_RNA"/>
</dbReference>
<proteinExistence type="predicted"/>
<organism evidence="1">
    <name type="scientific">Rhizophora mucronata</name>
    <name type="common">Asiatic mangrove</name>
    <dbReference type="NCBI Taxonomy" id="61149"/>
    <lineage>
        <taxon>Eukaryota</taxon>
        <taxon>Viridiplantae</taxon>
        <taxon>Streptophyta</taxon>
        <taxon>Embryophyta</taxon>
        <taxon>Tracheophyta</taxon>
        <taxon>Spermatophyta</taxon>
        <taxon>Magnoliopsida</taxon>
        <taxon>eudicotyledons</taxon>
        <taxon>Gunneridae</taxon>
        <taxon>Pentapetalae</taxon>
        <taxon>rosids</taxon>
        <taxon>fabids</taxon>
        <taxon>Malpighiales</taxon>
        <taxon>Rhizophoraceae</taxon>
        <taxon>Rhizophora</taxon>
    </lineage>
</organism>
<dbReference type="AlphaFoldDB" id="A0A2P2QNN4"/>
<protein>
    <submittedName>
        <fullName evidence="1">Uncharacterized protein</fullName>
    </submittedName>
</protein>
<name>A0A2P2QNN4_RHIMU</name>